<proteinExistence type="predicted"/>
<protein>
    <recommendedName>
        <fullName evidence="4">DDE-1 domain-containing protein</fullName>
    </recommendedName>
</protein>
<feature type="compositionally biased region" description="Basic and acidic residues" evidence="1">
    <location>
        <begin position="75"/>
        <end position="85"/>
    </location>
</feature>
<name>A0A6G0PQ91_9STRA</name>
<reference evidence="2 3" key="1">
    <citation type="submission" date="2018-09" db="EMBL/GenBank/DDBJ databases">
        <title>Genomic investigation of the strawberry pathogen Phytophthora fragariae indicates pathogenicity is determined by transcriptional variation in three key races.</title>
        <authorList>
            <person name="Adams T.M."/>
            <person name="Armitage A.D."/>
            <person name="Sobczyk M.K."/>
            <person name="Bates H.J."/>
            <person name="Dunwell J.M."/>
            <person name="Nellist C.F."/>
            <person name="Harrison R.J."/>
        </authorList>
    </citation>
    <scope>NUCLEOTIDE SEQUENCE [LARGE SCALE GENOMIC DNA]</scope>
    <source>
        <strain evidence="2 3">BC-23</strain>
    </source>
</reference>
<feature type="region of interest" description="Disordered" evidence="1">
    <location>
        <begin position="46"/>
        <end position="96"/>
    </location>
</feature>
<accession>A0A6G0PQ91</accession>
<gene>
    <name evidence="2" type="ORF">PF004_g2275</name>
</gene>
<comment type="caution">
    <text evidence="2">The sequence shown here is derived from an EMBL/GenBank/DDBJ whole genome shotgun (WGS) entry which is preliminary data.</text>
</comment>
<evidence type="ECO:0008006" key="4">
    <source>
        <dbReference type="Google" id="ProtNLM"/>
    </source>
</evidence>
<organism evidence="2 3">
    <name type="scientific">Phytophthora fragariae</name>
    <dbReference type="NCBI Taxonomy" id="53985"/>
    <lineage>
        <taxon>Eukaryota</taxon>
        <taxon>Sar</taxon>
        <taxon>Stramenopiles</taxon>
        <taxon>Oomycota</taxon>
        <taxon>Peronosporomycetes</taxon>
        <taxon>Peronosporales</taxon>
        <taxon>Peronosporaceae</taxon>
        <taxon>Phytophthora</taxon>
    </lineage>
</organism>
<evidence type="ECO:0000313" key="2">
    <source>
        <dbReference type="EMBL" id="KAE9251828.1"/>
    </source>
</evidence>
<dbReference type="EMBL" id="QXGC01000063">
    <property type="protein sequence ID" value="KAE9251828.1"/>
    <property type="molecule type" value="Genomic_DNA"/>
</dbReference>
<dbReference type="Proteomes" id="UP000476176">
    <property type="component" value="Unassembled WGS sequence"/>
</dbReference>
<evidence type="ECO:0000313" key="3">
    <source>
        <dbReference type="Proteomes" id="UP000476176"/>
    </source>
</evidence>
<sequence length="271" mass="30384">MKVNYDGIFRQESMALCNPEVIVIDDSSDDEEKVLVFPSEESPIKSGFFHPLPGSRGEAERGELGAHSETSASTADHHDVDDCPSAKRRQRELFRSSAGPFRDGKAAVALAMKSQRAKHAPPPTRLAELRRTYSYTDVYNMDETGFFLYNVPRADVQYTSAPRAWMTTTTFQDWLRNVDRLQKMQPAGLSYNDLGRWAKSQFSLTPSLPPPSKAGVCRIVKMEDKLQVLGSESQAEKHLLPRRSLLLDVMQLETITFIEEQRLSAAVASSD</sequence>
<feature type="compositionally biased region" description="Basic and acidic residues" evidence="1">
    <location>
        <begin position="57"/>
        <end position="66"/>
    </location>
</feature>
<dbReference type="AlphaFoldDB" id="A0A6G0PQ91"/>
<evidence type="ECO:0000256" key="1">
    <source>
        <dbReference type="SAM" id="MobiDB-lite"/>
    </source>
</evidence>